<keyword evidence="6" id="KW-0170">Cobalt</keyword>
<dbReference type="GO" id="GO:0005975">
    <property type="term" value="P:carbohydrate metabolic process"/>
    <property type="evidence" value="ECO:0007669"/>
    <property type="project" value="InterPro"/>
</dbReference>
<dbReference type="Gene3D" id="3.20.20.370">
    <property type="entry name" value="Glycoside hydrolase/deacetylase"/>
    <property type="match status" value="1"/>
</dbReference>
<evidence type="ECO:0000313" key="9">
    <source>
        <dbReference type="Proteomes" id="UP001056012"/>
    </source>
</evidence>
<evidence type="ECO:0000313" key="8">
    <source>
        <dbReference type="EMBL" id="USP78695.1"/>
    </source>
</evidence>
<dbReference type="EMBL" id="CP089277">
    <property type="protein sequence ID" value="USP78695.1"/>
    <property type="molecule type" value="Genomic_DNA"/>
</dbReference>
<dbReference type="InterPro" id="IPR002509">
    <property type="entry name" value="NODB_dom"/>
</dbReference>
<keyword evidence="4" id="KW-0378">Hydrolase</keyword>
<evidence type="ECO:0000256" key="1">
    <source>
        <dbReference type="ARBA" id="ARBA00001941"/>
    </source>
</evidence>
<dbReference type="Proteomes" id="UP001056012">
    <property type="component" value="Chromosome 4"/>
</dbReference>
<evidence type="ECO:0000256" key="6">
    <source>
        <dbReference type="ARBA" id="ARBA00023285"/>
    </source>
</evidence>
<name>A0A9Q8ZBI5_CURCL</name>
<sequence length="335" mass="37641">MASALGAFDPFYYYPLGNMCPVPPPVLGIERINFGRCGPGVREVSCNQCCSKDGYYMSGPNYAGPPLCLSEYGLACDGTQWPPGFNTSLASRPILGSIPYGKRITSCTVENTLALTFDDGPSKWTHGLLDVLKANDVKATFFIRTFNLFSDLVYHTSHATPAIIRRMYNDGHQIAGHTWSHRNMDLMPPSERRDEQIKAEIALTDILGFFPTYMRPPFNKCGLQCEADMEKLGYHVASYDIDGKDWAGNYTYAEEYFLQQIKRKNHQGVKAWLSLAHDTHERTVHGYTQFMIDNARGHGYKLVTLGECLDDPEENWYRDPLTGGQLRNLPPKGSL</sequence>
<keyword evidence="9" id="KW-1185">Reference proteome</keyword>
<gene>
    <name evidence="8" type="ORF">yc1106_05969</name>
</gene>
<dbReference type="VEuPathDB" id="FungiDB:yc1106_05969"/>
<dbReference type="SUPFAM" id="SSF88713">
    <property type="entry name" value="Glycoside hydrolase/deacetylase"/>
    <property type="match status" value="1"/>
</dbReference>
<dbReference type="GO" id="GO:0016810">
    <property type="term" value="F:hydrolase activity, acting on carbon-nitrogen (but not peptide) bonds"/>
    <property type="evidence" value="ECO:0007669"/>
    <property type="project" value="InterPro"/>
</dbReference>
<dbReference type="PANTHER" id="PTHR46471">
    <property type="entry name" value="CHITIN DEACETYLASE"/>
    <property type="match status" value="1"/>
</dbReference>
<dbReference type="Pfam" id="PF01522">
    <property type="entry name" value="Polysacc_deac_1"/>
    <property type="match status" value="1"/>
</dbReference>
<dbReference type="GO" id="GO:0046872">
    <property type="term" value="F:metal ion binding"/>
    <property type="evidence" value="ECO:0007669"/>
    <property type="project" value="UniProtKB-KW"/>
</dbReference>
<accession>A0A9Q8ZBI5</accession>
<protein>
    <submittedName>
        <fullName evidence="8">Vi polysaccharide biosynthesis protein vipA/tviB</fullName>
    </submittedName>
</protein>
<feature type="domain" description="NodB homology" evidence="7">
    <location>
        <begin position="111"/>
        <end position="303"/>
    </location>
</feature>
<proteinExistence type="predicted"/>
<keyword evidence="5" id="KW-0119">Carbohydrate metabolism</keyword>
<evidence type="ECO:0000256" key="4">
    <source>
        <dbReference type="ARBA" id="ARBA00022801"/>
    </source>
</evidence>
<dbReference type="PROSITE" id="PS51677">
    <property type="entry name" value="NODB"/>
    <property type="match status" value="1"/>
</dbReference>
<dbReference type="CDD" id="cd10951">
    <property type="entry name" value="CE4_ClCDA_like"/>
    <property type="match status" value="1"/>
</dbReference>
<organism evidence="8 9">
    <name type="scientific">Curvularia clavata</name>
    <dbReference type="NCBI Taxonomy" id="95742"/>
    <lineage>
        <taxon>Eukaryota</taxon>
        <taxon>Fungi</taxon>
        <taxon>Dikarya</taxon>
        <taxon>Ascomycota</taxon>
        <taxon>Pezizomycotina</taxon>
        <taxon>Dothideomycetes</taxon>
        <taxon>Pleosporomycetidae</taxon>
        <taxon>Pleosporales</taxon>
        <taxon>Pleosporineae</taxon>
        <taxon>Pleosporaceae</taxon>
        <taxon>Curvularia</taxon>
    </lineage>
</organism>
<evidence type="ECO:0000256" key="3">
    <source>
        <dbReference type="ARBA" id="ARBA00022729"/>
    </source>
</evidence>
<evidence type="ECO:0000259" key="7">
    <source>
        <dbReference type="PROSITE" id="PS51677"/>
    </source>
</evidence>
<reference evidence="8" key="1">
    <citation type="submission" date="2021-12" db="EMBL/GenBank/DDBJ databases">
        <title>Curvularia clavata genome.</title>
        <authorList>
            <person name="Cao Y."/>
        </authorList>
    </citation>
    <scope>NUCLEOTIDE SEQUENCE</scope>
    <source>
        <strain evidence="8">Yc1106</strain>
    </source>
</reference>
<keyword evidence="3" id="KW-0732">Signal</keyword>
<dbReference type="PANTHER" id="PTHR46471:SF4">
    <property type="entry name" value="CHITIN DEACETYLASE"/>
    <property type="match status" value="1"/>
</dbReference>
<dbReference type="AlphaFoldDB" id="A0A9Q8ZBI5"/>
<evidence type="ECO:0000256" key="2">
    <source>
        <dbReference type="ARBA" id="ARBA00022723"/>
    </source>
</evidence>
<evidence type="ECO:0000256" key="5">
    <source>
        <dbReference type="ARBA" id="ARBA00023277"/>
    </source>
</evidence>
<dbReference type="OrthoDB" id="407355at2759"/>
<dbReference type="InterPro" id="IPR011330">
    <property type="entry name" value="Glyco_hydro/deAcase_b/a-brl"/>
</dbReference>
<comment type="cofactor">
    <cofactor evidence="1">
        <name>Co(2+)</name>
        <dbReference type="ChEBI" id="CHEBI:48828"/>
    </cofactor>
</comment>
<keyword evidence="2" id="KW-0479">Metal-binding</keyword>